<name>A0A640UWV8_9ACTN</name>
<evidence type="ECO:0000256" key="1">
    <source>
        <dbReference type="SAM" id="MobiDB-lite"/>
    </source>
</evidence>
<comment type="caution">
    <text evidence="2">The sequence shown here is derived from an EMBL/GenBank/DDBJ whole genome shotgun (WGS) entry which is preliminary data.</text>
</comment>
<sequence>MDTRPYDLVGPGDNLLWLSSPRKRTNRTQPVGLGFSLKENPVGYRANGKRPLFCVSFPRAGTTPGPRRDHAMAAPGPRRPRAGTRRPGLAGRPPGTITKRPWPALP</sequence>
<gene>
    <name evidence="2" type="ORF">Stube_45450</name>
</gene>
<evidence type="ECO:0000313" key="3">
    <source>
        <dbReference type="Proteomes" id="UP000431826"/>
    </source>
</evidence>
<dbReference type="EMBL" id="BLIR01000001">
    <property type="protein sequence ID" value="GFE39872.1"/>
    <property type="molecule type" value="Genomic_DNA"/>
</dbReference>
<dbReference type="AlphaFoldDB" id="A0A640UWV8"/>
<organism evidence="2 3">
    <name type="scientific">Streptomyces tubercidicus</name>
    <dbReference type="NCBI Taxonomy" id="47759"/>
    <lineage>
        <taxon>Bacteria</taxon>
        <taxon>Bacillati</taxon>
        <taxon>Actinomycetota</taxon>
        <taxon>Actinomycetes</taxon>
        <taxon>Kitasatosporales</taxon>
        <taxon>Streptomycetaceae</taxon>
        <taxon>Streptomyces</taxon>
    </lineage>
</organism>
<reference evidence="2 3" key="1">
    <citation type="submission" date="2019-12" db="EMBL/GenBank/DDBJ databases">
        <title>Whole genome shotgun sequence of Streptomyces tubercidicus NBRC 13090.</title>
        <authorList>
            <person name="Ichikawa N."/>
            <person name="Kimura A."/>
            <person name="Kitahashi Y."/>
            <person name="Komaki H."/>
            <person name="Tamura T."/>
        </authorList>
    </citation>
    <scope>NUCLEOTIDE SEQUENCE [LARGE SCALE GENOMIC DNA]</scope>
    <source>
        <strain evidence="2 3">NBRC 13090</strain>
    </source>
</reference>
<evidence type="ECO:0000313" key="2">
    <source>
        <dbReference type="EMBL" id="GFE39872.1"/>
    </source>
</evidence>
<accession>A0A640UWV8</accession>
<dbReference type="Proteomes" id="UP000431826">
    <property type="component" value="Unassembled WGS sequence"/>
</dbReference>
<proteinExistence type="predicted"/>
<feature type="compositionally biased region" description="Low complexity" evidence="1">
    <location>
        <begin position="85"/>
        <end position="95"/>
    </location>
</feature>
<feature type="region of interest" description="Disordered" evidence="1">
    <location>
        <begin position="57"/>
        <end position="106"/>
    </location>
</feature>
<protein>
    <submittedName>
        <fullName evidence="2">Uncharacterized protein</fullName>
    </submittedName>
</protein>
<keyword evidence="3" id="KW-1185">Reference proteome</keyword>